<evidence type="ECO:0000256" key="1">
    <source>
        <dbReference type="SAM" id="MobiDB-lite"/>
    </source>
</evidence>
<gene>
    <name evidence="3" type="ORF">EJ04DRAFT_305053</name>
</gene>
<evidence type="ECO:0000259" key="2">
    <source>
        <dbReference type="PROSITE" id="PS50181"/>
    </source>
</evidence>
<evidence type="ECO:0000313" key="3">
    <source>
        <dbReference type="EMBL" id="KAF2732651.1"/>
    </source>
</evidence>
<organism evidence="3 4">
    <name type="scientific">Polyplosphaeria fusca</name>
    <dbReference type="NCBI Taxonomy" id="682080"/>
    <lineage>
        <taxon>Eukaryota</taxon>
        <taxon>Fungi</taxon>
        <taxon>Dikarya</taxon>
        <taxon>Ascomycota</taxon>
        <taxon>Pezizomycotina</taxon>
        <taxon>Dothideomycetes</taxon>
        <taxon>Pleosporomycetidae</taxon>
        <taxon>Pleosporales</taxon>
        <taxon>Tetraplosphaeriaceae</taxon>
        <taxon>Polyplosphaeria</taxon>
    </lineage>
</organism>
<dbReference type="InterPro" id="IPR001810">
    <property type="entry name" value="F-box_dom"/>
</dbReference>
<dbReference type="AlphaFoldDB" id="A0A9P4QXD0"/>
<dbReference type="OrthoDB" id="3912356at2759"/>
<comment type="caution">
    <text evidence="3">The sequence shown here is derived from an EMBL/GenBank/DDBJ whole genome shotgun (WGS) entry which is preliminary data.</text>
</comment>
<evidence type="ECO:0000313" key="4">
    <source>
        <dbReference type="Proteomes" id="UP000799444"/>
    </source>
</evidence>
<dbReference type="Proteomes" id="UP000799444">
    <property type="component" value="Unassembled WGS sequence"/>
</dbReference>
<name>A0A9P4QXD0_9PLEO</name>
<reference evidence="3" key="1">
    <citation type="journal article" date="2020" name="Stud. Mycol.">
        <title>101 Dothideomycetes genomes: a test case for predicting lifestyles and emergence of pathogens.</title>
        <authorList>
            <person name="Haridas S."/>
            <person name="Albert R."/>
            <person name="Binder M."/>
            <person name="Bloem J."/>
            <person name="Labutti K."/>
            <person name="Salamov A."/>
            <person name="Andreopoulos B."/>
            <person name="Baker S."/>
            <person name="Barry K."/>
            <person name="Bills G."/>
            <person name="Bluhm B."/>
            <person name="Cannon C."/>
            <person name="Castanera R."/>
            <person name="Culley D."/>
            <person name="Daum C."/>
            <person name="Ezra D."/>
            <person name="Gonzalez J."/>
            <person name="Henrissat B."/>
            <person name="Kuo A."/>
            <person name="Liang C."/>
            <person name="Lipzen A."/>
            <person name="Lutzoni F."/>
            <person name="Magnuson J."/>
            <person name="Mondo S."/>
            <person name="Nolan M."/>
            <person name="Ohm R."/>
            <person name="Pangilinan J."/>
            <person name="Park H.-J."/>
            <person name="Ramirez L."/>
            <person name="Alfaro M."/>
            <person name="Sun H."/>
            <person name="Tritt A."/>
            <person name="Yoshinaga Y."/>
            <person name="Zwiers L.-H."/>
            <person name="Turgeon B."/>
            <person name="Goodwin S."/>
            <person name="Spatafora J."/>
            <person name="Crous P."/>
            <person name="Grigoriev I."/>
        </authorList>
    </citation>
    <scope>NUCLEOTIDE SEQUENCE</scope>
    <source>
        <strain evidence="3">CBS 125425</strain>
    </source>
</reference>
<dbReference type="EMBL" id="ML996173">
    <property type="protein sequence ID" value="KAF2732651.1"/>
    <property type="molecule type" value="Genomic_DNA"/>
</dbReference>
<sequence length="491" mass="56948">MEEPPKRPGLVTRFSRKLRIASNPESAKKRPQKLQKRHTESANIQQEGINELGERNYSIWSETSTLVGEARSRDHTDMLHGLAHHDSFDSLVDGTRAQLHALIDEEELDELELRRRTELNDKRKRMLRKLPNEVWDRIASFLQPSDAAHLAIASKILLEKLGTEPFQALRRPDNHQERVRFLNHLDRHLPEQLLCFPCGTYHRRLSMGEEKLKADFVNNPVYFCPKVRSSYLPRMRLAFGRELPYSFIQLATRYATKSKDHGMHPDKLARRWKDAESGWSHQSRYMIHDGRLLMRIRSHIFAPPKLTPTGERMLLYDREDYLPFFSVCAHWRDGELMRLVKCALSHVPVPQESLLHQMRESPRVRDWIIKPGLMARMCDDCRPARRCPECPTEYLLEINIAEDRHDAINRFKHVLVVTRWSDVGDGSSPTASPEYCAVNGVKADYDSFSHVGRRAVAGIFEARINGTIPGQRMISLNPKNTKFGEEGHGWY</sequence>
<feature type="region of interest" description="Disordered" evidence="1">
    <location>
        <begin position="1"/>
        <end position="42"/>
    </location>
</feature>
<protein>
    <recommendedName>
        <fullName evidence="2">F-box domain-containing protein</fullName>
    </recommendedName>
</protein>
<keyword evidence="4" id="KW-1185">Reference proteome</keyword>
<proteinExistence type="predicted"/>
<dbReference type="PROSITE" id="PS50181">
    <property type="entry name" value="FBOX"/>
    <property type="match status" value="1"/>
</dbReference>
<accession>A0A9P4QXD0</accession>
<feature type="domain" description="F-box" evidence="2">
    <location>
        <begin position="124"/>
        <end position="169"/>
    </location>
</feature>